<sequence>MGDWSLLGSILEEVHIHSTIVGNIWLAILFIFWMLVLGVAAQVVWDDKQSEFVCNTEQPGCKTACYNQVFPISYPLLSPSNHLCAQKKSLSEGGKAIEPELRKLDEQKRLRKAPLRGSLLHTYVFHILTRLVLMVGFIIGQYYGIGLSPLYKCERLHCPNSKNIFLVFLLVIGGVSLFLSLLEICHLGVKKLNKKKSMVFMQRTQMTCPVVSDDHGMDLPSQANIQSFLGAVEWRYNLGNRKPSCSSDDSNGSWVSVRPIYTGPRPILMATHIEIPEALRDLQRKHSRVSVCKELSEMSDSPMSDHYPTTRKYSFMSRGLSEAKLVTPLSERDSPMVIPLPLGSVRRMSMVRTESDHPVQSVFPESPKATNVTTWLSDLFNC</sequence>
<dbReference type="PRINTS" id="PR00206">
    <property type="entry name" value="CONNEXIN"/>
</dbReference>
<dbReference type="Pfam" id="PF00029">
    <property type="entry name" value="Connexin"/>
    <property type="match status" value="2"/>
</dbReference>
<dbReference type="PANTHER" id="PTHR11984:SF9">
    <property type="entry name" value="GAP JUNCTION ALPHA-10 PROTEIN"/>
    <property type="match status" value="1"/>
</dbReference>
<evidence type="ECO:0000313" key="10">
    <source>
        <dbReference type="Proteomes" id="UP000261600"/>
    </source>
</evidence>
<dbReference type="Ensembl" id="ENSMALT00000019506.1">
    <property type="protein sequence ID" value="ENSMALP00000019123.1"/>
    <property type="gene ID" value="ENSMALG00000013304.1"/>
</dbReference>
<organism evidence="9 10">
    <name type="scientific">Monopterus albus</name>
    <name type="common">Swamp eel</name>
    <dbReference type="NCBI Taxonomy" id="43700"/>
    <lineage>
        <taxon>Eukaryota</taxon>
        <taxon>Metazoa</taxon>
        <taxon>Chordata</taxon>
        <taxon>Craniata</taxon>
        <taxon>Vertebrata</taxon>
        <taxon>Euteleostomi</taxon>
        <taxon>Actinopterygii</taxon>
        <taxon>Neopterygii</taxon>
        <taxon>Teleostei</taxon>
        <taxon>Neoteleostei</taxon>
        <taxon>Acanthomorphata</taxon>
        <taxon>Anabantaria</taxon>
        <taxon>Synbranchiformes</taxon>
        <taxon>Synbranchidae</taxon>
        <taxon>Monopterus</taxon>
    </lineage>
</organism>
<dbReference type="InterPro" id="IPR000500">
    <property type="entry name" value="Connexin"/>
</dbReference>
<evidence type="ECO:0000259" key="8">
    <source>
        <dbReference type="SMART" id="SM01089"/>
    </source>
</evidence>
<dbReference type="Proteomes" id="UP000261600">
    <property type="component" value="Unplaced"/>
</dbReference>
<dbReference type="SMART" id="SM00037">
    <property type="entry name" value="CNX"/>
    <property type="match status" value="1"/>
</dbReference>
<name>A0A3Q3JHQ0_MONAL</name>
<dbReference type="SMART" id="SM01089">
    <property type="entry name" value="Connexin_CCC"/>
    <property type="match status" value="1"/>
</dbReference>
<dbReference type="PANTHER" id="PTHR11984">
    <property type="entry name" value="CONNEXIN"/>
    <property type="match status" value="1"/>
</dbReference>
<dbReference type="GO" id="GO:0005922">
    <property type="term" value="C:connexin complex"/>
    <property type="evidence" value="ECO:0007669"/>
    <property type="project" value="InterPro"/>
</dbReference>
<keyword evidence="10" id="KW-1185">Reference proteome</keyword>
<proteinExistence type="predicted"/>
<keyword evidence="4 6" id="KW-1133">Transmembrane helix</keyword>
<evidence type="ECO:0000256" key="6">
    <source>
        <dbReference type="SAM" id="Phobius"/>
    </source>
</evidence>
<dbReference type="GO" id="GO:0005243">
    <property type="term" value="F:gap junction channel activity"/>
    <property type="evidence" value="ECO:0007669"/>
    <property type="project" value="TreeGrafter"/>
</dbReference>
<keyword evidence="2" id="KW-1003">Cell membrane</keyword>
<evidence type="ECO:0000313" key="9">
    <source>
        <dbReference type="Ensembl" id="ENSMALP00000019123.1"/>
    </source>
</evidence>
<dbReference type="InterPro" id="IPR019570">
    <property type="entry name" value="Connexin_CCC"/>
</dbReference>
<feature type="transmembrane region" description="Helical" evidence="6">
    <location>
        <begin position="119"/>
        <end position="144"/>
    </location>
</feature>
<dbReference type="GO" id="GO:0007267">
    <property type="term" value="P:cell-cell signaling"/>
    <property type="evidence" value="ECO:0007669"/>
    <property type="project" value="TreeGrafter"/>
</dbReference>
<reference evidence="9" key="2">
    <citation type="submission" date="2025-09" db="UniProtKB">
        <authorList>
            <consortium name="Ensembl"/>
        </authorList>
    </citation>
    <scope>IDENTIFICATION</scope>
</reference>
<protein>
    <submittedName>
        <fullName evidence="9">Uncharacterized protein</fullName>
    </submittedName>
</protein>
<feature type="domain" description="Connexin cysteine-rich" evidence="8">
    <location>
        <begin position="133"/>
        <end position="187"/>
    </location>
</feature>
<evidence type="ECO:0000259" key="7">
    <source>
        <dbReference type="SMART" id="SM00037"/>
    </source>
</evidence>
<feature type="transmembrane region" description="Helical" evidence="6">
    <location>
        <begin position="164"/>
        <end position="189"/>
    </location>
</feature>
<evidence type="ECO:0000256" key="5">
    <source>
        <dbReference type="ARBA" id="ARBA00023136"/>
    </source>
</evidence>
<dbReference type="STRING" id="43700.ENSMALP00000019123"/>
<reference evidence="9" key="1">
    <citation type="submission" date="2025-08" db="UniProtKB">
        <authorList>
            <consortium name="Ensembl"/>
        </authorList>
    </citation>
    <scope>IDENTIFICATION</scope>
</reference>
<feature type="domain" description="Connexin N-terminal" evidence="7">
    <location>
        <begin position="43"/>
        <end position="76"/>
    </location>
</feature>
<dbReference type="InterPro" id="IPR013092">
    <property type="entry name" value="Connexin_N"/>
</dbReference>
<evidence type="ECO:0000256" key="1">
    <source>
        <dbReference type="ARBA" id="ARBA00004651"/>
    </source>
</evidence>
<keyword evidence="3 6" id="KW-0812">Transmembrane</keyword>
<evidence type="ECO:0000256" key="4">
    <source>
        <dbReference type="ARBA" id="ARBA00022989"/>
    </source>
</evidence>
<dbReference type="InterPro" id="IPR038359">
    <property type="entry name" value="Connexin_N_sf"/>
</dbReference>
<dbReference type="AlphaFoldDB" id="A0A3Q3JHQ0"/>
<accession>A0A3Q3JHQ0</accession>
<comment type="subcellular location">
    <subcellularLocation>
        <location evidence="1">Cell membrane</location>
        <topology evidence="1">Multi-pass membrane protein</topology>
    </subcellularLocation>
</comment>
<evidence type="ECO:0000256" key="3">
    <source>
        <dbReference type="ARBA" id="ARBA00022692"/>
    </source>
</evidence>
<feature type="transmembrane region" description="Helical" evidence="6">
    <location>
        <begin position="20"/>
        <end position="45"/>
    </location>
</feature>
<keyword evidence="5 6" id="KW-0472">Membrane</keyword>
<dbReference type="Gene3D" id="1.20.1440.80">
    <property type="entry name" value="Gap junction channel protein cysteine-rich domain"/>
    <property type="match status" value="1"/>
</dbReference>
<evidence type="ECO:0000256" key="2">
    <source>
        <dbReference type="ARBA" id="ARBA00022475"/>
    </source>
</evidence>